<keyword evidence="4" id="KW-0443">Lipid metabolism</keyword>
<sequence length="218" mass="24567">MNTQRMLEILGRTDTIPEVTKLRRIEKMKASMPPRPRPDGAKDREGQEALAAWEAKLKQQTQAIKDEELVPEEIPGLKVHVCSLVAPDSPPGKPWMPVYIHSKLMIVDDVFTTHGSANINSRSMEVDSELNIAHEWASVTEALRRRLWDRHTAGEGYRIDRKRRTELGKKSLVTTKIANPPRIHQRHRSWSSITTKPPCGTSINAPHPAAFQPAAGRL</sequence>
<comment type="catalytic activity">
    <reaction evidence="1">
        <text>a 1,2-diacyl-sn-glycero-3-phosphocholine + H2O = a 1,2-diacyl-sn-glycero-3-phosphate + choline + H(+)</text>
        <dbReference type="Rhea" id="RHEA:14445"/>
        <dbReference type="ChEBI" id="CHEBI:15354"/>
        <dbReference type="ChEBI" id="CHEBI:15377"/>
        <dbReference type="ChEBI" id="CHEBI:15378"/>
        <dbReference type="ChEBI" id="CHEBI:57643"/>
        <dbReference type="ChEBI" id="CHEBI:58608"/>
        <dbReference type="EC" id="3.1.4.4"/>
    </reaction>
</comment>
<evidence type="ECO:0000256" key="3">
    <source>
        <dbReference type="ARBA" id="ARBA00022801"/>
    </source>
</evidence>
<dbReference type="EMBL" id="JAGTIS010000002">
    <property type="protein sequence ID" value="MBT8765650.1"/>
    <property type="molecule type" value="Genomic_DNA"/>
</dbReference>
<organism evidence="7 8">
    <name type="scientific">Metapseudomonas boanensis</name>
    <dbReference type="NCBI Taxonomy" id="2822138"/>
    <lineage>
        <taxon>Bacteria</taxon>
        <taxon>Pseudomonadati</taxon>
        <taxon>Pseudomonadota</taxon>
        <taxon>Gammaproteobacteria</taxon>
        <taxon>Pseudomonadales</taxon>
        <taxon>Pseudomonadaceae</taxon>
        <taxon>Metapseudomonas</taxon>
    </lineage>
</organism>
<dbReference type="PANTHER" id="PTHR18896">
    <property type="entry name" value="PHOSPHOLIPASE D"/>
    <property type="match status" value="1"/>
</dbReference>
<dbReference type="SUPFAM" id="SSF56024">
    <property type="entry name" value="Phospholipase D/nuclease"/>
    <property type="match status" value="1"/>
</dbReference>
<dbReference type="PANTHER" id="PTHR18896:SF76">
    <property type="entry name" value="PHOSPHOLIPASE"/>
    <property type="match status" value="1"/>
</dbReference>
<keyword evidence="8" id="KW-1185">Reference proteome</keyword>
<evidence type="ECO:0000313" key="7">
    <source>
        <dbReference type="EMBL" id="MBT8765650.1"/>
    </source>
</evidence>
<accession>A0ABS5XEY9</accession>
<evidence type="ECO:0000313" key="8">
    <source>
        <dbReference type="Proteomes" id="UP001519667"/>
    </source>
</evidence>
<feature type="region of interest" description="Disordered" evidence="5">
    <location>
        <begin position="181"/>
        <end position="218"/>
    </location>
</feature>
<feature type="domain" description="PLD phosphodiesterase" evidence="6">
    <location>
        <begin position="96"/>
        <end position="123"/>
    </location>
</feature>
<reference evidence="7 8" key="1">
    <citation type="submission" date="2021-04" db="EMBL/GenBank/DDBJ databases">
        <title>Pseudomonas boanensis sp. nov., a bacterium isolated from river water used for household purposes in Boane District, Mozambique.</title>
        <authorList>
            <person name="Nicklasson M."/>
            <person name="Martin-Rodriguez A.J."/>
            <person name="Thorell K."/>
            <person name="Neves L."/>
            <person name="Mussagy A."/>
            <person name="Rydberg H.A."/>
            <person name="Hernroth B."/>
            <person name="Svensson-Stadler L."/>
            <person name="Sjoling A."/>
        </authorList>
    </citation>
    <scope>NUCLEOTIDE SEQUENCE [LARGE SCALE GENOMIC DNA]</scope>
    <source>
        <strain evidence="7 8">DB1</strain>
    </source>
</reference>
<evidence type="ECO:0000256" key="1">
    <source>
        <dbReference type="ARBA" id="ARBA00000798"/>
    </source>
</evidence>
<evidence type="ECO:0000256" key="5">
    <source>
        <dbReference type="SAM" id="MobiDB-lite"/>
    </source>
</evidence>
<dbReference type="Proteomes" id="UP001519667">
    <property type="component" value="Unassembled WGS sequence"/>
</dbReference>
<dbReference type="InterPro" id="IPR001736">
    <property type="entry name" value="PLipase_D/transphosphatidylase"/>
</dbReference>
<proteinExistence type="predicted"/>
<evidence type="ECO:0000256" key="4">
    <source>
        <dbReference type="ARBA" id="ARBA00023098"/>
    </source>
</evidence>
<dbReference type="Gene3D" id="3.30.870.10">
    <property type="entry name" value="Endonuclease Chain A"/>
    <property type="match status" value="1"/>
</dbReference>
<dbReference type="InterPro" id="IPR025202">
    <property type="entry name" value="PLD-like_dom"/>
</dbReference>
<gene>
    <name evidence="7" type="ORF">J7302_05845</name>
</gene>
<comment type="caution">
    <text evidence="7">The sequence shown here is derived from an EMBL/GenBank/DDBJ whole genome shotgun (WGS) entry which is preliminary data.</text>
</comment>
<dbReference type="Pfam" id="PF13091">
    <property type="entry name" value="PLDc_2"/>
    <property type="match status" value="1"/>
</dbReference>
<name>A0ABS5XEY9_9GAMM</name>
<dbReference type="InterPro" id="IPR015679">
    <property type="entry name" value="PLipase_D_fam"/>
</dbReference>
<evidence type="ECO:0000256" key="2">
    <source>
        <dbReference type="ARBA" id="ARBA00022737"/>
    </source>
</evidence>
<evidence type="ECO:0000259" key="6">
    <source>
        <dbReference type="PROSITE" id="PS50035"/>
    </source>
</evidence>
<dbReference type="PROSITE" id="PS50035">
    <property type="entry name" value="PLD"/>
    <property type="match status" value="1"/>
</dbReference>
<keyword evidence="3" id="KW-0378">Hydrolase</keyword>
<protein>
    <recommendedName>
        <fullName evidence="6">PLD phosphodiesterase domain-containing protein</fullName>
    </recommendedName>
</protein>
<keyword evidence="2" id="KW-0677">Repeat</keyword>